<reference evidence="9 10" key="1">
    <citation type="submission" date="2011-08" db="EMBL/GenBank/DDBJ databases">
        <title>Complete sequence of Thermoanaerobacter wiegelii Rt8.B1.</title>
        <authorList>
            <consortium name="US DOE Joint Genome Institute"/>
            <person name="Lucas S."/>
            <person name="Han J."/>
            <person name="Lapidus A."/>
            <person name="Cheng J.-F."/>
            <person name="Goodwin L."/>
            <person name="Pitluck S."/>
            <person name="Peters L."/>
            <person name="Mikhailova N."/>
            <person name="Zeytun A."/>
            <person name="Daligault H."/>
            <person name="Detter J.C."/>
            <person name="Han C."/>
            <person name="Tapia R."/>
            <person name="Land M."/>
            <person name="Hauser L."/>
            <person name="Kyrpides N."/>
            <person name="Ivanova N."/>
            <person name="Pagani I."/>
            <person name="Hemme C."/>
            <person name="Woyke T."/>
        </authorList>
    </citation>
    <scope>NUCLEOTIDE SEQUENCE [LARGE SCALE GENOMIC DNA]</scope>
    <source>
        <strain evidence="9 10">Rt8.B1</strain>
    </source>
</reference>
<accession>G2MTU0</accession>
<gene>
    <name evidence="9" type="ORF">Thewi_2122</name>
</gene>
<sequence>MEENNNKKVDNNKGVTLKMSKVVLFRIDERLIHGQVVTAWVGYTKAKNILVVDDESANNLLLSKVLKMAAPQGVQVKVVTIKNAADMLKNSQIDNIMIIVKTTKTAKELIDSCDKDIFPAEINVGNSGKTPEREKITSNVYLSENEIADLKSIKAKGFNIYFQMVPDDTKYTWEKVIKE</sequence>
<evidence type="ECO:0000259" key="8">
    <source>
        <dbReference type="PROSITE" id="PS51101"/>
    </source>
</evidence>
<keyword evidence="7" id="KW-0418">Kinase</keyword>
<dbReference type="PROSITE" id="PS51101">
    <property type="entry name" value="PTS_EIIB_TYPE_4"/>
    <property type="match status" value="1"/>
</dbReference>
<protein>
    <submittedName>
        <fullName evidence="9">PTS system sorbose subfamily IIB component</fullName>
    </submittedName>
</protein>
<dbReference type="SUPFAM" id="SSF52728">
    <property type="entry name" value="PTS IIb component"/>
    <property type="match status" value="1"/>
</dbReference>
<dbReference type="GO" id="GO:0008982">
    <property type="term" value="F:protein-N(PI)-phosphohistidine-sugar phosphotransferase activity"/>
    <property type="evidence" value="ECO:0007669"/>
    <property type="project" value="InterPro"/>
</dbReference>
<evidence type="ECO:0000313" key="9">
    <source>
        <dbReference type="EMBL" id="AEM79475.1"/>
    </source>
</evidence>
<keyword evidence="3" id="KW-0963">Cytoplasm</keyword>
<evidence type="ECO:0000256" key="7">
    <source>
        <dbReference type="ARBA" id="ARBA00022777"/>
    </source>
</evidence>
<dbReference type="Pfam" id="PF03830">
    <property type="entry name" value="PTSIIB_sorb"/>
    <property type="match status" value="1"/>
</dbReference>
<organism evidence="9 10">
    <name type="scientific">Thermoanaerobacter wiegelii Rt8.B1</name>
    <dbReference type="NCBI Taxonomy" id="697303"/>
    <lineage>
        <taxon>Bacteria</taxon>
        <taxon>Bacillati</taxon>
        <taxon>Bacillota</taxon>
        <taxon>Clostridia</taxon>
        <taxon>Thermoanaerobacterales</taxon>
        <taxon>Thermoanaerobacteraceae</taxon>
        <taxon>Thermoanaerobacter</taxon>
    </lineage>
</organism>
<keyword evidence="4" id="KW-0762">Sugar transport</keyword>
<proteinExistence type="predicted"/>
<evidence type="ECO:0000256" key="5">
    <source>
        <dbReference type="ARBA" id="ARBA00022679"/>
    </source>
</evidence>
<name>G2MTU0_9THEO</name>
<evidence type="ECO:0000256" key="1">
    <source>
        <dbReference type="ARBA" id="ARBA00004496"/>
    </source>
</evidence>
<dbReference type="eggNOG" id="COG3444">
    <property type="taxonomic scope" value="Bacteria"/>
</dbReference>
<dbReference type="RefSeq" id="WP_014063404.1">
    <property type="nucleotide sequence ID" value="NC_015958.1"/>
</dbReference>
<keyword evidence="10" id="KW-1185">Reference proteome</keyword>
<comment type="subcellular location">
    <subcellularLocation>
        <location evidence="1">Cytoplasm</location>
    </subcellularLocation>
</comment>
<evidence type="ECO:0000256" key="3">
    <source>
        <dbReference type="ARBA" id="ARBA00022490"/>
    </source>
</evidence>
<dbReference type="EMBL" id="CP002991">
    <property type="protein sequence ID" value="AEM79475.1"/>
    <property type="molecule type" value="Genomic_DNA"/>
</dbReference>
<dbReference type="GO" id="GO:0009401">
    <property type="term" value="P:phosphoenolpyruvate-dependent sugar phosphotransferase system"/>
    <property type="evidence" value="ECO:0007669"/>
    <property type="project" value="UniProtKB-KW"/>
</dbReference>
<keyword evidence="2" id="KW-0813">Transport</keyword>
<feature type="domain" description="PTS EIIB type-4" evidence="8">
    <location>
        <begin position="18"/>
        <end position="179"/>
    </location>
</feature>
<keyword evidence="6" id="KW-0598">Phosphotransferase system</keyword>
<dbReference type="GO" id="GO:0005737">
    <property type="term" value="C:cytoplasm"/>
    <property type="evidence" value="ECO:0007669"/>
    <property type="project" value="UniProtKB-SubCell"/>
</dbReference>
<evidence type="ECO:0000256" key="6">
    <source>
        <dbReference type="ARBA" id="ARBA00022683"/>
    </source>
</evidence>
<dbReference type="AlphaFoldDB" id="G2MTU0"/>
<keyword evidence="5" id="KW-0808">Transferase</keyword>
<dbReference type="GO" id="GO:0016301">
    <property type="term" value="F:kinase activity"/>
    <property type="evidence" value="ECO:0007669"/>
    <property type="project" value="UniProtKB-KW"/>
</dbReference>
<dbReference type="InterPro" id="IPR036667">
    <property type="entry name" value="PTS_IIB_sorbose-sp_sf"/>
</dbReference>
<evidence type="ECO:0000256" key="4">
    <source>
        <dbReference type="ARBA" id="ARBA00022597"/>
    </source>
</evidence>
<dbReference type="Proteomes" id="UP000008276">
    <property type="component" value="Chromosome"/>
</dbReference>
<evidence type="ECO:0000256" key="2">
    <source>
        <dbReference type="ARBA" id="ARBA00022448"/>
    </source>
</evidence>
<dbReference type="KEGG" id="twi:Thewi_2122"/>
<dbReference type="InterPro" id="IPR004720">
    <property type="entry name" value="PTS_IIB_sorbose-sp"/>
</dbReference>
<evidence type="ECO:0000313" key="10">
    <source>
        <dbReference type="Proteomes" id="UP000008276"/>
    </source>
</evidence>
<dbReference type="Gene3D" id="3.40.35.10">
    <property type="entry name" value="Phosphotransferase system, sorbose subfamily IIB component"/>
    <property type="match status" value="1"/>
</dbReference>
<dbReference type="HOGENOM" id="CLU_116175_0_0_9"/>
<dbReference type="STRING" id="697303.Thewi_2122"/>